<protein>
    <recommendedName>
        <fullName evidence="3">Kinase</fullName>
    </recommendedName>
</protein>
<name>A0A1V3G5N4_9BACL</name>
<dbReference type="SUPFAM" id="SSF141251">
    <property type="entry name" value="Kinase-associated protein B-like"/>
    <property type="match status" value="1"/>
</dbReference>
<dbReference type="InterPro" id="IPR014916">
    <property type="entry name" value="KapB"/>
</dbReference>
<dbReference type="RefSeq" id="WP_077364375.1">
    <property type="nucleotide sequence ID" value="NZ_MQMF01000003.1"/>
</dbReference>
<accession>A0A1V3G5N4</accession>
<dbReference type="SMART" id="SM01298">
    <property type="entry name" value="KapB"/>
    <property type="match status" value="1"/>
</dbReference>
<evidence type="ECO:0000313" key="2">
    <source>
        <dbReference type="Proteomes" id="UP000188597"/>
    </source>
</evidence>
<organism evidence="1 2">
    <name type="scientific">Fictibacillus arsenicus</name>
    <dbReference type="NCBI Taxonomy" id="255247"/>
    <lineage>
        <taxon>Bacteria</taxon>
        <taxon>Bacillati</taxon>
        <taxon>Bacillota</taxon>
        <taxon>Bacilli</taxon>
        <taxon>Bacillales</taxon>
        <taxon>Fictibacillaceae</taxon>
        <taxon>Fictibacillus</taxon>
    </lineage>
</organism>
<sequence length="125" mass="14797">MTEHKKLVLASYKTGQYIGEAEDERNQMVLFKVLAVVSHPWQGDLHNPKQADVPFFQERRALSYGERTWVPIHTIKEYGEKPPEYKESLRTALSNYINKLKEDNSDWAKRSLECLYQLEKDYKFD</sequence>
<comment type="caution">
    <text evidence="1">The sequence shown here is derived from an EMBL/GenBank/DDBJ whole genome shotgun (WGS) entry which is preliminary data.</text>
</comment>
<reference evidence="1 2" key="1">
    <citation type="submission" date="2016-11" db="EMBL/GenBank/DDBJ databases">
        <authorList>
            <person name="Jaros S."/>
            <person name="Januszkiewicz K."/>
            <person name="Wedrychowicz H."/>
        </authorList>
    </citation>
    <scope>NUCLEOTIDE SEQUENCE [LARGE SCALE GENOMIC DNA]</scope>
    <source>
        <strain evidence="1 2">Con a/3</strain>
    </source>
</reference>
<dbReference type="InterPro" id="IPR038080">
    <property type="entry name" value="KapB_sf"/>
</dbReference>
<gene>
    <name evidence="1" type="ORF">UN64_15475</name>
</gene>
<dbReference type="EMBL" id="MQMF01000003">
    <property type="protein sequence ID" value="OOE10750.1"/>
    <property type="molecule type" value="Genomic_DNA"/>
</dbReference>
<evidence type="ECO:0008006" key="3">
    <source>
        <dbReference type="Google" id="ProtNLM"/>
    </source>
</evidence>
<dbReference type="Pfam" id="PF08810">
    <property type="entry name" value="KapB"/>
    <property type="match status" value="1"/>
</dbReference>
<dbReference type="Gene3D" id="2.30.30.430">
    <property type="entry name" value="Kinase associated protein B domain"/>
    <property type="match status" value="1"/>
</dbReference>
<dbReference type="AlphaFoldDB" id="A0A1V3G5N4"/>
<evidence type="ECO:0000313" key="1">
    <source>
        <dbReference type="EMBL" id="OOE10750.1"/>
    </source>
</evidence>
<proteinExistence type="predicted"/>
<dbReference type="Proteomes" id="UP000188597">
    <property type="component" value="Unassembled WGS sequence"/>
</dbReference>
<dbReference type="OrthoDB" id="2407789at2"/>